<proteinExistence type="predicted"/>
<evidence type="ECO:0000256" key="1">
    <source>
        <dbReference type="SAM" id="MobiDB-lite"/>
    </source>
</evidence>
<dbReference type="Proteomes" id="UP001281761">
    <property type="component" value="Unassembled WGS sequence"/>
</dbReference>
<keyword evidence="3" id="KW-1185">Reference proteome</keyword>
<protein>
    <submittedName>
        <fullName evidence="2">Uncharacterized protein</fullName>
    </submittedName>
</protein>
<sequence length="113" mass="12305">MITHTGFETSSRPFGEEREDADPTASRDGLAERGPRLLVCGVHLNHSIPSVLGQKWAVVLLPVPGGPEKRAPLEWSAVLAQLSYSILGSFHKSLQPSETLGVYAAPREVNDFR</sequence>
<reference evidence="2 3" key="1">
    <citation type="journal article" date="2022" name="bioRxiv">
        <title>Genomics of Preaxostyla Flagellates Illuminates Evolutionary Transitions and the Path Towards Mitochondrial Loss.</title>
        <authorList>
            <person name="Novak L.V.F."/>
            <person name="Treitli S.C."/>
            <person name="Pyrih J."/>
            <person name="Halakuc P."/>
            <person name="Pipaliya S.V."/>
            <person name="Vacek V."/>
            <person name="Brzon O."/>
            <person name="Soukal P."/>
            <person name="Eme L."/>
            <person name="Dacks J.B."/>
            <person name="Karnkowska A."/>
            <person name="Elias M."/>
            <person name="Hampl V."/>
        </authorList>
    </citation>
    <scope>NUCLEOTIDE SEQUENCE [LARGE SCALE GENOMIC DNA]</scope>
    <source>
        <strain evidence="2">NAU3</strain>
        <tissue evidence="2">Gut</tissue>
    </source>
</reference>
<evidence type="ECO:0000313" key="3">
    <source>
        <dbReference type="Proteomes" id="UP001281761"/>
    </source>
</evidence>
<evidence type="ECO:0000313" key="2">
    <source>
        <dbReference type="EMBL" id="KAK2941064.1"/>
    </source>
</evidence>
<accession>A0ABQ9WPJ9</accession>
<feature type="compositionally biased region" description="Polar residues" evidence="1">
    <location>
        <begin position="1"/>
        <end position="12"/>
    </location>
</feature>
<gene>
    <name evidence="2" type="ORF">BLNAU_24023</name>
</gene>
<organism evidence="2 3">
    <name type="scientific">Blattamonas nauphoetae</name>
    <dbReference type="NCBI Taxonomy" id="2049346"/>
    <lineage>
        <taxon>Eukaryota</taxon>
        <taxon>Metamonada</taxon>
        <taxon>Preaxostyla</taxon>
        <taxon>Oxymonadida</taxon>
        <taxon>Blattamonas</taxon>
    </lineage>
</organism>
<feature type="region of interest" description="Disordered" evidence="1">
    <location>
        <begin position="1"/>
        <end position="30"/>
    </location>
</feature>
<name>A0ABQ9WPJ9_9EUKA</name>
<comment type="caution">
    <text evidence="2">The sequence shown here is derived from an EMBL/GenBank/DDBJ whole genome shotgun (WGS) entry which is preliminary data.</text>
</comment>
<dbReference type="EMBL" id="JARBJD010000556">
    <property type="protein sequence ID" value="KAK2941064.1"/>
    <property type="molecule type" value="Genomic_DNA"/>
</dbReference>